<dbReference type="AlphaFoldDB" id="A0AAD5JPQ2"/>
<evidence type="ECO:0000256" key="1">
    <source>
        <dbReference type="SAM" id="SignalP"/>
    </source>
</evidence>
<sequence>MWGRLFHFTADAVLISAVLAGIKRNTGLQPAVSQIENEDVRKYVKKYLDVGEWMFDNSVMFMNNSPYFERKNDN</sequence>
<feature type="signal peptide" evidence="1">
    <location>
        <begin position="1"/>
        <end position="20"/>
    </location>
</feature>
<feature type="chain" id="PRO_5041986640" evidence="1">
    <location>
        <begin position="21"/>
        <end position="74"/>
    </location>
</feature>
<evidence type="ECO:0000313" key="3">
    <source>
        <dbReference type="Proteomes" id="UP001209540"/>
    </source>
</evidence>
<keyword evidence="1" id="KW-0732">Signal</keyword>
<dbReference type="InterPro" id="IPR013726">
    <property type="entry name" value="Mitofissin"/>
</dbReference>
<dbReference type="GO" id="GO:0005737">
    <property type="term" value="C:cytoplasm"/>
    <property type="evidence" value="ECO:0007669"/>
    <property type="project" value="TreeGrafter"/>
</dbReference>
<dbReference type="Pfam" id="PF08520">
    <property type="entry name" value="Mitofissin"/>
    <property type="match status" value="1"/>
</dbReference>
<dbReference type="PANTHER" id="PTHR28075">
    <property type="entry name" value="CHROMOSOME 16, WHOLE GENOME SHOTGUN SEQUENCE"/>
    <property type="match status" value="1"/>
</dbReference>
<gene>
    <name evidence="2" type="ORF">BDA99DRAFT_488682</name>
</gene>
<dbReference type="PANTHER" id="PTHR28075:SF1">
    <property type="entry name" value="DUF1748-DOMAIN-CONTAINING PROTEIN"/>
    <property type="match status" value="1"/>
</dbReference>
<protein>
    <submittedName>
        <fullName evidence="2">DUF1748-domain-containing protein</fullName>
    </submittedName>
</protein>
<dbReference type="EMBL" id="JAIXMP010000037">
    <property type="protein sequence ID" value="KAI9248859.1"/>
    <property type="molecule type" value="Genomic_DNA"/>
</dbReference>
<dbReference type="Proteomes" id="UP001209540">
    <property type="component" value="Unassembled WGS sequence"/>
</dbReference>
<proteinExistence type="predicted"/>
<keyword evidence="3" id="KW-1185">Reference proteome</keyword>
<reference evidence="2" key="1">
    <citation type="journal article" date="2022" name="IScience">
        <title>Evolution of zygomycete secretomes and the origins of terrestrial fungal ecologies.</title>
        <authorList>
            <person name="Chang Y."/>
            <person name="Wang Y."/>
            <person name="Mondo S."/>
            <person name="Ahrendt S."/>
            <person name="Andreopoulos W."/>
            <person name="Barry K."/>
            <person name="Beard J."/>
            <person name="Benny G.L."/>
            <person name="Blankenship S."/>
            <person name="Bonito G."/>
            <person name="Cuomo C."/>
            <person name="Desiro A."/>
            <person name="Gervers K.A."/>
            <person name="Hundley H."/>
            <person name="Kuo A."/>
            <person name="LaButti K."/>
            <person name="Lang B.F."/>
            <person name="Lipzen A."/>
            <person name="O'Donnell K."/>
            <person name="Pangilinan J."/>
            <person name="Reynolds N."/>
            <person name="Sandor L."/>
            <person name="Smith M.E."/>
            <person name="Tsang A."/>
            <person name="Grigoriev I.V."/>
            <person name="Stajich J.E."/>
            <person name="Spatafora J.W."/>
        </authorList>
    </citation>
    <scope>NUCLEOTIDE SEQUENCE</scope>
    <source>
        <strain evidence="2">RSA 2281</strain>
    </source>
</reference>
<reference evidence="2" key="2">
    <citation type="submission" date="2023-02" db="EMBL/GenBank/DDBJ databases">
        <authorList>
            <consortium name="DOE Joint Genome Institute"/>
            <person name="Mondo S.J."/>
            <person name="Chang Y."/>
            <person name="Wang Y."/>
            <person name="Ahrendt S."/>
            <person name="Andreopoulos W."/>
            <person name="Barry K."/>
            <person name="Beard J."/>
            <person name="Benny G.L."/>
            <person name="Blankenship S."/>
            <person name="Bonito G."/>
            <person name="Cuomo C."/>
            <person name="Desiro A."/>
            <person name="Gervers K.A."/>
            <person name="Hundley H."/>
            <person name="Kuo A."/>
            <person name="LaButti K."/>
            <person name="Lang B.F."/>
            <person name="Lipzen A."/>
            <person name="O'Donnell K."/>
            <person name="Pangilinan J."/>
            <person name="Reynolds N."/>
            <person name="Sandor L."/>
            <person name="Smith M.W."/>
            <person name="Tsang A."/>
            <person name="Grigoriev I.V."/>
            <person name="Stajich J.E."/>
            <person name="Spatafora J.W."/>
        </authorList>
    </citation>
    <scope>NUCLEOTIDE SEQUENCE</scope>
    <source>
        <strain evidence="2">RSA 2281</strain>
    </source>
</reference>
<accession>A0AAD5JPQ2</accession>
<comment type="caution">
    <text evidence="2">The sequence shown here is derived from an EMBL/GenBank/DDBJ whole genome shotgun (WGS) entry which is preliminary data.</text>
</comment>
<organism evidence="2 3">
    <name type="scientific">Phascolomyces articulosus</name>
    <dbReference type="NCBI Taxonomy" id="60185"/>
    <lineage>
        <taxon>Eukaryota</taxon>
        <taxon>Fungi</taxon>
        <taxon>Fungi incertae sedis</taxon>
        <taxon>Mucoromycota</taxon>
        <taxon>Mucoromycotina</taxon>
        <taxon>Mucoromycetes</taxon>
        <taxon>Mucorales</taxon>
        <taxon>Lichtheimiaceae</taxon>
        <taxon>Phascolomyces</taxon>
    </lineage>
</organism>
<name>A0AAD5JPQ2_9FUNG</name>
<evidence type="ECO:0000313" key="2">
    <source>
        <dbReference type="EMBL" id="KAI9248859.1"/>
    </source>
</evidence>